<dbReference type="SUPFAM" id="SSF55347">
    <property type="entry name" value="Glyceraldehyde-3-phosphate dehydrogenase-like, C-terminal domain"/>
    <property type="match status" value="1"/>
</dbReference>
<dbReference type="AlphaFoldDB" id="A0A382BXM6"/>
<protein>
    <recommendedName>
        <fullName evidence="3">Glyceraldehyde 3-phosphate dehydrogenase NAD(P) binding domain-containing protein</fullName>
    </recommendedName>
</protein>
<dbReference type="FunFam" id="3.40.50.720:FF:000001">
    <property type="entry name" value="Glyceraldehyde-3-phosphate dehydrogenase"/>
    <property type="match status" value="1"/>
</dbReference>
<sequence length="345" mass="38359">MSEIRVAINGFGRIGRSVVRAAKKMKADINFVAINDLIEPKKLATVLKYDSVHGIYPGEIKVIDKDILTVDGDHIKCVSEKDPSKLPWSDLDIHVVIESTGLFRYRTELEKHLTAGGKRVILTVPPKDEIDATVVLGVNDEILTGEEKIVSNASCTTNCAAVLCKPIQDNFKIREGYLITIHAYTMDQRLLDYPHSDMRRARAAALSIIPTTTGAAKTLGQIIPSLSGKIDGISYRVPVPDGSVVDLALELETDVTVEDINTVMRNAAEDEMQFHLQYSEEPIVSVDIVGNPYSAIYDAPLTKVLKKNFVKITGWYDNESGYANRVVDLVRKMGHFELNKKEWFD</sequence>
<dbReference type="InterPro" id="IPR036291">
    <property type="entry name" value="NAD(P)-bd_dom_sf"/>
</dbReference>
<dbReference type="SUPFAM" id="SSF51735">
    <property type="entry name" value="NAD(P)-binding Rossmann-fold domains"/>
    <property type="match status" value="1"/>
</dbReference>
<organism evidence="4">
    <name type="scientific">marine metagenome</name>
    <dbReference type="NCBI Taxonomy" id="408172"/>
    <lineage>
        <taxon>unclassified sequences</taxon>
        <taxon>metagenomes</taxon>
        <taxon>ecological metagenomes</taxon>
    </lineage>
</organism>
<evidence type="ECO:0000256" key="1">
    <source>
        <dbReference type="ARBA" id="ARBA00007406"/>
    </source>
</evidence>
<dbReference type="NCBIfam" id="TIGR01534">
    <property type="entry name" value="GAPDH-I"/>
    <property type="match status" value="1"/>
</dbReference>
<dbReference type="GO" id="GO:0051287">
    <property type="term" value="F:NAD binding"/>
    <property type="evidence" value="ECO:0007669"/>
    <property type="project" value="InterPro"/>
</dbReference>
<accession>A0A382BXM6</accession>
<evidence type="ECO:0000313" key="4">
    <source>
        <dbReference type="EMBL" id="SVB18282.1"/>
    </source>
</evidence>
<dbReference type="FunFam" id="3.30.360.10:FF:000002">
    <property type="entry name" value="Glyceraldehyde-3-phosphate dehydrogenase"/>
    <property type="match status" value="1"/>
</dbReference>
<dbReference type="Gene3D" id="3.40.50.720">
    <property type="entry name" value="NAD(P)-binding Rossmann-like Domain"/>
    <property type="match status" value="1"/>
</dbReference>
<name>A0A382BXM6_9ZZZZ</name>
<dbReference type="Gene3D" id="3.30.360.10">
    <property type="entry name" value="Dihydrodipicolinate Reductase, domain 2"/>
    <property type="match status" value="1"/>
</dbReference>
<dbReference type="SMART" id="SM00846">
    <property type="entry name" value="Gp_dh_N"/>
    <property type="match status" value="1"/>
</dbReference>
<dbReference type="EMBL" id="UINC01031748">
    <property type="protein sequence ID" value="SVB18282.1"/>
    <property type="molecule type" value="Genomic_DNA"/>
</dbReference>
<dbReference type="GO" id="GO:0050661">
    <property type="term" value="F:NADP binding"/>
    <property type="evidence" value="ECO:0007669"/>
    <property type="project" value="InterPro"/>
</dbReference>
<dbReference type="PIRSF" id="PIRSF000149">
    <property type="entry name" value="GAP_DH"/>
    <property type="match status" value="1"/>
</dbReference>
<dbReference type="InterPro" id="IPR020829">
    <property type="entry name" value="GlycerAld_3-P_DH_cat"/>
</dbReference>
<dbReference type="InterPro" id="IPR020828">
    <property type="entry name" value="GlycerAld_3-P_DH_NAD(P)-bd"/>
</dbReference>
<feature type="domain" description="Glyceraldehyde 3-phosphate dehydrogenase NAD(P) binding" evidence="3">
    <location>
        <begin position="4"/>
        <end position="155"/>
    </location>
</feature>
<gene>
    <name evidence="4" type="ORF">METZ01_LOCUS171136</name>
</gene>
<dbReference type="GO" id="GO:0016620">
    <property type="term" value="F:oxidoreductase activity, acting on the aldehyde or oxo group of donors, NAD or NADP as acceptor"/>
    <property type="evidence" value="ECO:0007669"/>
    <property type="project" value="InterPro"/>
</dbReference>
<evidence type="ECO:0000256" key="2">
    <source>
        <dbReference type="ARBA" id="ARBA00023002"/>
    </source>
</evidence>
<dbReference type="Pfam" id="PF02800">
    <property type="entry name" value="Gp_dh_C"/>
    <property type="match status" value="1"/>
</dbReference>
<evidence type="ECO:0000259" key="3">
    <source>
        <dbReference type="SMART" id="SM00846"/>
    </source>
</evidence>
<dbReference type="PRINTS" id="PR00078">
    <property type="entry name" value="G3PDHDRGNASE"/>
</dbReference>
<reference evidence="4" key="1">
    <citation type="submission" date="2018-05" db="EMBL/GenBank/DDBJ databases">
        <authorList>
            <person name="Lanie J.A."/>
            <person name="Ng W.-L."/>
            <person name="Kazmierczak K.M."/>
            <person name="Andrzejewski T.M."/>
            <person name="Davidsen T.M."/>
            <person name="Wayne K.J."/>
            <person name="Tettelin H."/>
            <person name="Glass J.I."/>
            <person name="Rusch D."/>
            <person name="Podicherti R."/>
            <person name="Tsui H.-C.T."/>
            <person name="Winkler M.E."/>
        </authorList>
    </citation>
    <scope>NUCLEOTIDE SEQUENCE</scope>
</reference>
<dbReference type="GO" id="GO:0006006">
    <property type="term" value="P:glucose metabolic process"/>
    <property type="evidence" value="ECO:0007669"/>
    <property type="project" value="InterPro"/>
</dbReference>
<proteinExistence type="inferred from homology"/>
<dbReference type="InterPro" id="IPR020831">
    <property type="entry name" value="GlycerAld/Erythrose_P_DH"/>
</dbReference>
<comment type="similarity">
    <text evidence="1">Belongs to the glyceraldehyde-3-phosphate dehydrogenase family.</text>
</comment>
<keyword evidence="2" id="KW-0560">Oxidoreductase</keyword>
<dbReference type="PANTHER" id="PTHR43148">
    <property type="entry name" value="GLYCERALDEHYDE-3-PHOSPHATE DEHYDROGENASE 2"/>
    <property type="match status" value="1"/>
</dbReference>
<dbReference type="Pfam" id="PF00044">
    <property type="entry name" value="Gp_dh_N"/>
    <property type="match status" value="1"/>
</dbReference>
<dbReference type="CDD" id="cd05214">
    <property type="entry name" value="GAPDH_I_N"/>
    <property type="match status" value="1"/>
</dbReference>
<dbReference type="InterPro" id="IPR006424">
    <property type="entry name" value="Glyceraldehyde-3-P_DH_1"/>
</dbReference>
<dbReference type="CDD" id="cd18126">
    <property type="entry name" value="GAPDH_I_C"/>
    <property type="match status" value="1"/>
</dbReference>